<evidence type="ECO:0000313" key="3">
    <source>
        <dbReference type="Proteomes" id="UP000039865"/>
    </source>
</evidence>
<dbReference type="InParanoid" id="A0A077ZW07"/>
<sequence length="253" mass="27479">MGAVICCGGPSDLDKILHHQRMAIERKQQAIQDLNELKIKLEQHINNCKIAASAGNIAQIAGTLMLFSPLAPIGAITLAAGAATNLGTDITLSKIEGNTMKNVTDLLENDSGQTAEFIDILTKIGEKIQEKAEKKLKKMAKDKVLKLMGKDSKILKLYKSAKNLKKFTKAFEMASKLQKAAKVAGTVKTATSVAKSLKGGLLIGIGLGINIYELVSTWKSDNETVKKLNDIINDLKEQLNDLHQLQKVSEQDD</sequence>
<protein>
    <submittedName>
        <fullName evidence="2">Uncharacterized protein</fullName>
    </submittedName>
</protein>
<name>A0A077ZW07_STYLE</name>
<keyword evidence="1" id="KW-0175">Coiled coil</keyword>
<dbReference type="Proteomes" id="UP000039865">
    <property type="component" value="Unassembled WGS sequence"/>
</dbReference>
<dbReference type="EMBL" id="CCKQ01001513">
    <property type="protein sequence ID" value="CDW72626.1"/>
    <property type="molecule type" value="Genomic_DNA"/>
</dbReference>
<feature type="coiled-coil region" evidence="1">
    <location>
        <begin position="225"/>
        <end position="252"/>
    </location>
</feature>
<evidence type="ECO:0000256" key="1">
    <source>
        <dbReference type="SAM" id="Coils"/>
    </source>
</evidence>
<keyword evidence="3" id="KW-1185">Reference proteome</keyword>
<evidence type="ECO:0000313" key="2">
    <source>
        <dbReference type="EMBL" id="CDW72626.1"/>
    </source>
</evidence>
<organism evidence="2 3">
    <name type="scientific">Stylonychia lemnae</name>
    <name type="common">Ciliate</name>
    <dbReference type="NCBI Taxonomy" id="5949"/>
    <lineage>
        <taxon>Eukaryota</taxon>
        <taxon>Sar</taxon>
        <taxon>Alveolata</taxon>
        <taxon>Ciliophora</taxon>
        <taxon>Intramacronucleata</taxon>
        <taxon>Spirotrichea</taxon>
        <taxon>Stichotrichia</taxon>
        <taxon>Sporadotrichida</taxon>
        <taxon>Oxytrichidae</taxon>
        <taxon>Stylonychinae</taxon>
        <taxon>Stylonychia</taxon>
    </lineage>
</organism>
<proteinExistence type="predicted"/>
<reference evidence="2 3" key="1">
    <citation type="submission" date="2014-06" db="EMBL/GenBank/DDBJ databases">
        <authorList>
            <person name="Swart Estienne"/>
        </authorList>
    </citation>
    <scope>NUCLEOTIDE SEQUENCE [LARGE SCALE GENOMIC DNA]</scope>
    <source>
        <strain evidence="2 3">130c</strain>
    </source>
</reference>
<gene>
    <name evidence="2" type="primary">Contig441.g488</name>
    <name evidence="2" type="ORF">STYLEM_1589</name>
</gene>
<accession>A0A077ZW07</accession>
<dbReference type="AlphaFoldDB" id="A0A077ZW07"/>